<feature type="compositionally biased region" description="Basic and acidic residues" evidence="6">
    <location>
        <begin position="12"/>
        <end position="30"/>
    </location>
</feature>
<feature type="compositionally biased region" description="Polar residues" evidence="6">
    <location>
        <begin position="114"/>
        <end position="129"/>
    </location>
</feature>
<evidence type="ECO:0000256" key="2">
    <source>
        <dbReference type="ARBA" id="ARBA00022692"/>
    </source>
</evidence>
<evidence type="ECO:0000259" key="7">
    <source>
        <dbReference type="PROSITE" id="PS51469"/>
    </source>
</evidence>
<dbReference type="Pfam" id="PF07738">
    <property type="entry name" value="Sad1_UNC"/>
    <property type="match status" value="2"/>
</dbReference>
<feature type="compositionally biased region" description="Basic and acidic residues" evidence="6">
    <location>
        <begin position="208"/>
        <end position="223"/>
    </location>
</feature>
<feature type="compositionally biased region" description="Basic and acidic residues" evidence="6">
    <location>
        <begin position="260"/>
        <end position="275"/>
    </location>
</feature>
<dbReference type="AlphaFoldDB" id="A0A8H7U311"/>
<keyword evidence="3" id="KW-1133">Transmembrane helix</keyword>
<gene>
    <name evidence="8" type="ORF">IEO21_03969</name>
</gene>
<organism evidence="8 9">
    <name type="scientific">Rhodonia placenta</name>
    <dbReference type="NCBI Taxonomy" id="104341"/>
    <lineage>
        <taxon>Eukaryota</taxon>
        <taxon>Fungi</taxon>
        <taxon>Dikarya</taxon>
        <taxon>Basidiomycota</taxon>
        <taxon>Agaricomycotina</taxon>
        <taxon>Agaricomycetes</taxon>
        <taxon>Polyporales</taxon>
        <taxon>Adustoporiaceae</taxon>
        <taxon>Rhodonia</taxon>
    </lineage>
</organism>
<reference evidence="8" key="2">
    <citation type="journal article" name="Front. Microbiol.">
        <title>Degradative Capacity of Two Strains of Rhodonia placenta: From Phenotype to Genotype.</title>
        <authorList>
            <person name="Kolle M."/>
            <person name="Horta M.A.C."/>
            <person name="Nowrousian M."/>
            <person name="Ohm R.A."/>
            <person name="Benz J.P."/>
            <person name="Pilgard A."/>
        </authorList>
    </citation>
    <scope>NUCLEOTIDE SEQUENCE</scope>
    <source>
        <strain evidence="8">FPRL280</strain>
    </source>
</reference>
<evidence type="ECO:0000256" key="6">
    <source>
        <dbReference type="SAM" id="MobiDB-lite"/>
    </source>
</evidence>
<evidence type="ECO:0000313" key="9">
    <source>
        <dbReference type="Proteomes" id="UP000639403"/>
    </source>
</evidence>
<accession>A0A8H7U311</accession>
<dbReference type="PANTHER" id="PTHR12911">
    <property type="entry name" value="SAD1/UNC-84-LIKE PROTEIN-RELATED"/>
    <property type="match status" value="1"/>
</dbReference>
<protein>
    <recommendedName>
        <fullName evidence="7">SUN domain-containing protein</fullName>
    </recommendedName>
</protein>
<dbReference type="EMBL" id="JADOXO010000054">
    <property type="protein sequence ID" value="KAF9816664.1"/>
    <property type="molecule type" value="Genomic_DNA"/>
</dbReference>
<reference evidence="8" key="1">
    <citation type="submission" date="2020-11" db="EMBL/GenBank/DDBJ databases">
        <authorList>
            <person name="Koelle M."/>
            <person name="Horta M.A.C."/>
            <person name="Nowrousian M."/>
            <person name="Ohm R.A."/>
            <person name="Benz P."/>
            <person name="Pilgard A."/>
        </authorList>
    </citation>
    <scope>NUCLEOTIDE SEQUENCE</scope>
    <source>
        <strain evidence="8">FPRL280</strain>
    </source>
</reference>
<evidence type="ECO:0000256" key="1">
    <source>
        <dbReference type="ARBA" id="ARBA00004370"/>
    </source>
</evidence>
<feature type="region of interest" description="Disordered" evidence="6">
    <location>
        <begin position="236"/>
        <end position="418"/>
    </location>
</feature>
<keyword evidence="5" id="KW-0175">Coiled coil</keyword>
<feature type="compositionally biased region" description="Polar residues" evidence="6">
    <location>
        <begin position="378"/>
        <end position="388"/>
    </location>
</feature>
<proteinExistence type="predicted"/>
<dbReference type="GO" id="GO:0043495">
    <property type="term" value="F:protein-membrane adaptor activity"/>
    <property type="evidence" value="ECO:0007669"/>
    <property type="project" value="TreeGrafter"/>
</dbReference>
<feature type="compositionally biased region" description="Acidic residues" evidence="6">
    <location>
        <begin position="362"/>
        <end position="376"/>
    </location>
</feature>
<evidence type="ECO:0000256" key="5">
    <source>
        <dbReference type="SAM" id="Coils"/>
    </source>
</evidence>
<feature type="compositionally biased region" description="Acidic residues" evidence="6">
    <location>
        <begin position="308"/>
        <end position="319"/>
    </location>
</feature>
<feature type="region of interest" description="Disordered" evidence="6">
    <location>
        <begin position="1"/>
        <end position="223"/>
    </location>
</feature>
<comment type="subcellular location">
    <subcellularLocation>
        <location evidence="1">Membrane</location>
    </subcellularLocation>
</comment>
<evidence type="ECO:0000313" key="8">
    <source>
        <dbReference type="EMBL" id="KAF9816664.1"/>
    </source>
</evidence>
<dbReference type="PANTHER" id="PTHR12911:SF8">
    <property type="entry name" value="KLAROID PROTEIN-RELATED"/>
    <property type="match status" value="1"/>
</dbReference>
<name>A0A8H7U311_9APHY</name>
<evidence type="ECO:0000256" key="4">
    <source>
        <dbReference type="ARBA" id="ARBA00023136"/>
    </source>
</evidence>
<dbReference type="PROSITE" id="PS51469">
    <property type="entry name" value="SUN"/>
    <property type="match status" value="1"/>
</dbReference>
<keyword evidence="4" id="KW-0472">Membrane</keyword>
<feature type="compositionally biased region" description="Polar residues" evidence="6">
    <location>
        <begin position="245"/>
        <end position="259"/>
    </location>
</feature>
<feature type="coiled-coil region" evidence="5">
    <location>
        <begin position="625"/>
        <end position="690"/>
    </location>
</feature>
<dbReference type="GO" id="GO:0034993">
    <property type="term" value="C:meiotic nuclear membrane microtubule tethering complex"/>
    <property type="evidence" value="ECO:0007669"/>
    <property type="project" value="TreeGrafter"/>
</dbReference>
<keyword evidence="2" id="KW-0812">Transmembrane</keyword>
<feature type="domain" description="SUN" evidence="7">
    <location>
        <begin position="757"/>
        <end position="970"/>
    </location>
</feature>
<dbReference type="InterPro" id="IPR012919">
    <property type="entry name" value="SUN_dom"/>
</dbReference>
<dbReference type="Gene3D" id="2.60.120.260">
    <property type="entry name" value="Galactose-binding domain-like"/>
    <property type="match status" value="1"/>
</dbReference>
<feature type="compositionally biased region" description="Polar residues" evidence="6">
    <location>
        <begin position="395"/>
        <end position="417"/>
    </location>
</feature>
<evidence type="ECO:0000256" key="3">
    <source>
        <dbReference type="ARBA" id="ARBA00022989"/>
    </source>
</evidence>
<sequence>MSFSSTPLGQGRRLDHHTFLNKPNARERPPHSPPRRPVPTSYAYGAPSRGTRSPPKPDKSALPESEHLDDTDEPALVRFARLKQKEQLQSRTGTIGGPQQQQQQQHHPEKWSVKDTSVNIASAFNQAVESTDDVMLPTNPNDAWATGARKQPLPRSTSVEYEKETQTTVNRRLAPPPPGRNNARVPRPTARTQSIRHVPDSEGEDIAEPSHENSRGKSPFEHVMDVSRRFIPTTFLMRPRAQEPETASQSVAPANGNSTVHEHSSYDYSAEERDFQTAQKTVPRRNTAVHKRNRMSTDNKAYRPTVSDLEESDEDFEDDDGKRARRNRKRNGAVGGPLTTLPVAGYDKRKKRRRPNGKMAGDDEEESSEEEEEENISEQRAQRGTSPLLQMHSLARNSRPPSRGSVSRNSIPPQGDSTHFESLMDVEQALDPIEELDEDLMLDGADPFPQRRSSFSIGAVLGKGVNGLFRLGWAVVQMLFGCLALIARLCGKILGLTIDIFVNRPVRWVSRADPAPLAKYAVIGLTIYSAWYALNHGWLDLGALSLGRSSRPRYEAPDIPISNSGELAERLHRLELALAQLSTDAERSHTVLEGSRSELVGRVGTLESQVRKESLRAQDAETKLRATTSDTLQAVKQEVNNLQMQIKVQRENDAHKGPVTGADDEARAKVRALEKQLGSMQGDVKEALELGKNAVTVAGSVGSTAAWWRKLASGNAGPLTIRSADGQDVTALIERIVDIRVFKDALARPDHADYSAGAGIVPSLTSDTYELPSISWTRHIKRIFGHGGSAIGRPPVNALHYETHSGHCWPFAGASGQLGVALVAPTYISDIVIDHVPREVSVDMRSAPRQMELWGLIEGAENVEKIKEWRAQRAARQEEARIQAELTGQPYVEDLEPTYPSSLPKSPEFFRVANFTYNIHAPHHIQTFPVSQEVQDLGIDFGIVVLLVKNNWGHPDYTCLYRLRVYGERMGGLPPPYPEEYAQS</sequence>
<dbReference type="InterPro" id="IPR045119">
    <property type="entry name" value="SUN1-5"/>
</dbReference>
<comment type="caution">
    <text evidence="8">The sequence shown here is derived from an EMBL/GenBank/DDBJ whole genome shotgun (WGS) entry which is preliminary data.</text>
</comment>
<dbReference type="Proteomes" id="UP000639403">
    <property type="component" value="Unassembled WGS sequence"/>
</dbReference>
<feature type="compositionally biased region" description="Basic and acidic residues" evidence="6">
    <location>
        <begin position="55"/>
        <end position="68"/>
    </location>
</feature>